<keyword evidence="2" id="KW-0732">Signal</keyword>
<dbReference type="PANTHER" id="PTHR30329:SF21">
    <property type="entry name" value="LIPOPROTEIN YIAD-RELATED"/>
    <property type="match status" value="1"/>
</dbReference>
<feature type="chain" id="PRO_5017740639" description="OmpA-like domain-containing protein" evidence="2">
    <location>
        <begin position="25"/>
        <end position="325"/>
    </location>
</feature>
<proteinExistence type="predicted"/>
<dbReference type="InterPro" id="IPR050330">
    <property type="entry name" value="Bact_OuterMem_StrucFunc"/>
</dbReference>
<accession>A0A3D8H1Y3</accession>
<dbReference type="InterPro" id="IPR036737">
    <property type="entry name" value="OmpA-like_sf"/>
</dbReference>
<evidence type="ECO:0000256" key="2">
    <source>
        <dbReference type="SAM" id="SignalP"/>
    </source>
</evidence>
<evidence type="ECO:0000313" key="4">
    <source>
        <dbReference type="EMBL" id="RDU40399.1"/>
    </source>
</evidence>
<name>A0A3D8H1Y3_9GAMM</name>
<dbReference type="SUPFAM" id="SSF103088">
    <property type="entry name" value="OmpA-like"/>
    <property type="match status" value="1"/>
</dbReference>
<evidence type="ECO:0000259" key="3">
    <source>
        <dbReference type="PROSITE" id="PS51123"/>
    </source>
</evidence>
<organism evidence="4 5">
    <name type="scientific">Marinobacter flavimaris</name>
    <dbReference type="NCBI Taxonomy" id="262076"/>
    <lineage>
        <taxon>Bacteria</taxon>
        <taxon>Pseudomonadati</taxon>
        <taxon>Pseudomonadota</taxon>
        <taxon>Gammaproteobacteria</taxon>
        <taxon>Pseudomonadales</taxon>
        <taxon>Marinobacteraceae</taxon>
        <taxon>Marinobacter</taxon>
    </lineage>
</organism>
<dbReference type="PANTHER" id="PTHR30329">
    <property type="entry name" value="STATOR ELEMENT OF FLAGELLAR MOTOR COMPLEX"/>
    <property type="match status" value="1"/>
</dbReference>
<sequence>MKWIILLRLFPAIACLFSVPPSSAASISSQLYKGLDGAHEYSRQQTDFGQYELVLGTLNYLYPSSPGETEGFKADKSRIYEGKIDRRVLDLPSHIGSLTAFSLAEKVLRKEGYRIAFSCEGSSCGSIKGWSVFYPDQADGAQSDQFYISATYPEHGPLERVFSAHISRIGKSVRVTFDEVTLLVDIERSIQNYADSVLAHWSKSDLGQKLPVPGYGLGSHELTETMKLKFRAIAKIIDSESHFAVRLLGYTDPLGEEAQNEKLSFDRAKSVADFLFALGISSGSVSFEGRGVFNDAGKRASRKAAPEHRKVIVVAYPKKEVGSLD</sequence>
<dbReference type="EMBL" id="QRDH01000006">
    <property type="protein sequence ID" value="RDU40399.1"/>
    <property type="molecule type" value="Genomic_DNA"/>
</dbReference>
<gene>
    <name evidence="4" type="ORF">DXI23_14455</name>
</gene>
<evidence type="ECO:0000256" key="1">
    <source>
        <dbReference type="PROSITE-ProRule" id="PRU00473"/>
    </source>
</evidence>
<dbReference type="PROSITE" id="PS51123">
    <property type="entry name" value="OMPA_2"/>
    <property type="match status" value="1"/>
</dbReference>
<feature type="signal peptide" evidence="2">
    <location>
        <begin position="1"/>
        <end position="24"/>
    </location>
</feature>
<dbReference type="Pfam" id="PF00691">
    <property type="entry name" value="OmpA"/>
    <property type="match status" value="1"/>
</dbReference>
<keyword evidence="1" id="KW-0472">Membrane</keyword>
<keyword evidence="5" id="KW-1185">Reference proteome</keyword>
<dbReference type="GO" id="GO:0016020">
    <property type="term" value="C:membrane"/>
    <property type="evidence" value="ECO:0007669"/>
    <property type="project" value="UniProtKB-UniRule"/>
</dbReference>
<feature type="domain" description="OmpA-like" evidence="3">
    <location>
        <begin position="202"/>
        <end position="319"/>
    </location>
</feature>
<dbReference type="RefSeq" id="WP_104270899.1">
    <property type="nucleotide sequence ID" value="NZ_PSSW01000006.1"/>
</dbReference>
<evidence type="ECO:0000313" key="5">
    <source>
        <dbReference type="Proteomes" id="UP000256431"/>
    </source>
</evidence>
<dbReference type="Gene3D" id="3.30.1330.60">
    <property type="entry name" value="OmpA-like domain"/>
    <property type="match status" value="1"/>
</dbReference>
<dbReference type="Proteomes" id="UP000256431">
    <property type="component" value="Unassembled WGS sequence"/>
</dbReference>
<dbReference type="AlphaFoldDB" id="A0A3D8H1Y3"/>
<protein>
    <recommendedName>
        <fullName evidence="3">OmpA-like domain-containing protein</fullName>
    </recommendedName>
</protein>
<reference evidence="4 5" key="1">
    <citation type="submission" date="2018-08" db="EMBL/GenBank/DDBJ databases">
        <title>Genome sequence of Marinobacter flavimaris KCTC 12185.</title>
        <authorList>
            <person name="Chun J."/>
            <person name="Kim B.-Y."/>
            <person name="Choi S.-B."/>
            <person name="Kwak M.-J."/>
        </authorList>
    </citation>
    <scope>NUCLEOTIDE SEQUENCE [LARGE SCALE GENOMIC DNA]</scope>
    <source>
        <strain evidence="4 5">KCTC 12185</strain>
    </source>
</reference>
<comment type="caution">
    <text evidence="4">The sequence shown here is derived from an EMBL/GenBank/DDBJ whole genome shotgun (WGS) entry which is preliminary data.</text>
</comment>
<dbReference type="InterPro" id="IPR006665">
    <property type="entry name" value="OmpA-like"/>
</dbReference>